<dbReference type="InterPro" id="IPR052670">
    <property type="entry name" value="UPF0654_domain"/>
</dbReference>
<comment type="caution">
    <text evidence="2">The sequence shown here is derived from an EMBL/GenBank/DDBJ whole genome shotgun (WGS) entry which is preliminary data.</text>
</comment>
<proteinExistence type="predicted"/>
<dbReference type="OrthoDB" id="5419162at2759"/>
<dbReference type="EMBL" id="JAFIQS010000001">
    <property type="protein sequence ID" value="KAG5173685.1"/>
    <property type="molecule type" value="Genomic_DNA"/>
</dbReference>
<reference evidence="2" key="1">
    <citation type="submission" date="2021-02" db="EMBL/GenBank/DDBJ databases">
        <title>Psilocybe cubensis genome.</title>
        <authorList>
            <person name="Mckernan K.J."/>
            <person name="Crawford S."/>
            <person name="Trippe A."/>
            <person name="Kane L.T."/>
            <person name="Mclaughlin S."/>
        </authorList>
    </citation>
    <scope>NUCLEOTIDE SEQUENCE [LARGE SCALE GENOMIC DNA]</scope>
    <source>
        <strain evidence="2">MGC-MH-2018</strain>
    </source>
</reference>
<dbReference type="GO" id="GO:0005737">
    <property type="term" value="C:cytoplasm"/>
    <property type="evidence" value="ECO:0007669"/>
    <property type="project" value="TreeGrafter"/>
</dbReference>
<organism evidence="2">
    <name type="scientific">Psilocybe cubensis</name>
    <name type="common">Psychedelic mushroom</name>
    <name type="synonym">Stropharia cubensis</name>
    <dbReference type="NCBI Taxonomy" id="181762"/>
    <lineage>
        <taxon>Eukaryota</taxon>
        <taxon>Fungi</taxon>
        <taxon>Dikarya</taxon>
        <taxon>Basidiomycota</taxon>
        <taxon>Agaricomycotina</taxon>
        <taxon>Agaricomycetes</taxon>
        <taxon>Agaricomycetidae</taxon>
        <taxon>Agaricales</taxon>
        <taxon>Agaricineae</taxon>
        <taxon>Strophariaceae</taxon>
        <taxon>Psilocybe</taxon>
    </lineage>
</organism>
<dbReference type="PANTHER" id="PTHR36576:SF1">
    <property type="entry name" value="UPF0654 PROTEIN C11D3.01C-RELATED"/>
    <property type="match status" value="1"/>
</dbReference>
<feature type="region of interest" description="Disordered" evidence="1">
    <location>
        <begin position="1"/>
        <end position="154"/>
    </location>
</feature>
<gene>
    <name evidence="2" type="ORF">JR316_000342</name>
</gene>
<evidence type="ECO:0000256" key="1">
    <source>
        <dbReference type="SAM" id="MobiDB-lite"/>
    </source>
</evidence>
<protein>
    <recommendedName>
        <fullName evidence="3">Conidiation-specific protein 6</fullName>
    </recommendedName>
</protein>
<sequence>MAGTNDKNQDYVTRGLKAAIHNDNVSDEAKKNAAQRLKNMGSEVPSDFSSGGGRSGGTNFDDSRSLNPNQERGYKSVLSRDNTSNEAKDHARAMLAGDEPGYTDHDAEGDAVDVETSGKETNRVLGGYKATLKNPNVSDQAKQHAEDVLREACD</sequence>
<accession>A0A8H7Y9R0</accession>
<feature type="compositionally biased region" description="Basic and acidic residues" evidence="1">
    <location>
        <begin position="141"/>
        <end position="154"/>
    </location>
</feature>
<dbReference type="InterPro" id="IPR018824">
    <property type="entry name" value="Conidiation-specific_6"/>
</dbReference>
<evidence type="ECO:0008006" key="3">
    <source>
        <dbReference type="Google" id="ProtNLM"/>
    </source>
</evidence>
<dbReference type="Pfam" id="PF10346">
    <property type="entry name" value="Con-6"/>
    <property type="match status" value="3"/>
</dbReference>
<dbReference type="PANTHER" id="PTHR36576">
    <property type="entry name" value="UPF0654 PROTEIN C11D3.01C-RELATED"/>
    <property type="match status" value="1"/>
</dbReference>
<dbReference type="AlphaFoldDB" id="A0A8H7Y9R0"/>
<evidence type="ECO:0000313" key="2">
    <source>
        <dbReference type="EMBL" id="KAG5173685.1"/>
    </source>
</evidence>
<name>A0A8H7Y9R0_PSICU</name>